<gene>
    <name evidence="1" type="ORF">E5331_17070</name>
</gene>
<reference evidence="1" key="1">
    <citation type="submission" date="2019-04" db="EMBL/GenBank/DDBJ databases">
        <title>Microbes associate with the intestines of laboratory mice.</title>
        <authorList>
            <person name="Navarre W."/>
            <person name="Wong E."/>
            <person name="Huang K."/>
            <person name="Tropini C."/>
            <person name="Ng K."/>
            <person name="Yu B."/>
        </authorList>
    </citation>
    <scope>NUCLEOTIDE SEQUENCE</scope>
    <source>
        <strain evidence="1">NM04_E33</strain>
    </source>
</reference>
<accession>A0AC61RDP8</accession>
<organism evidence="1 2">
    <name type="scientific">Lepagella muris</name>
    <dbReference type="NCBI Taxonomy" id="3032870"/>
    <lineage>
        <taxon>Bacteria</taxon>
        <taxon>Pseudomonadati</taxon>
        <taxon>Bacteroidota</taxon>
        <taxon>Bacteroidia</taxon>
        <taxon>Bacteroidales</taxon>
        <taxon>Muribaculaceae</taxon>
        <taxon>Lepagella</taxon>
    </lineage>
</organism>
<sequence length="226" mass="24521">MRILILAAMDKEVQLIKNILENAKCENVNGNLPIIRGSINGHTIYVGKCGIGKVNAAVNTLLLINTLHPDLILNSGVAGGAGLPIGSVLVADNVAYDDVWCGPGTTYGQADNNPLFFTPYTETINLIRDSGLDRHVVFGLICSGDKFISSSEEIAFIRSHFPDVKAVDMESAAIAHVCHMTSTPFNIIRVVSDTPGEGENISQYKDFWVKAPEKTFTILKDLIQHI</sequence>
<name>A0AC61RDP8_9BACT</name>
<dbReference type="Proteomes" id="UP000306319">
    <property type="component" value="Unassembled WGS sequence"/>
</dbReference>
<comment type="caution">
    <text evidence="1">The sequence shown here is derived from an EMBL/GenBank/DDBJ whole genome shotgun (WGS) entry which is preliminary data.</text>
</comment>
<keyword evidence="2" id="KW-1185">Reference proteome</keyword>
<dbReference type="EMBL" id="SRYB01000034">
    <property type="protein sequence ID" value="TGY76906.1"/>
    <property type="molecule type" value="Genomic_DNA"/>
</dbReference>
<keyword evidence="1" id="KW-0326">Glycosidase</keyword>
<dbReference type="EC" id="3.2.2.9" evidence="1"/>
<evidence type="ECO:0000313" key="1">
    <source>
        <dbReference type="EMBL" id="TGY76906.1"/>
    </source>
</evidence>
<protein>
    <submittedName>
        <fullName evidence="1">5'-methylthioadenosine/adenosylhomocysteine nucleosidase</fullName>
        <ecNumber evidence="1">3.2.2.9</ecNumber>
    </submittedName>
</protein>
<proteinExistence type="predicted"/>
<evidence type="ECO:0000313" key="2">
    <source>
        <dbReference type="Proteomes" id="UP000306319"/>
    </source>
</evidence>
<keyword evidence="1" id="KW-0378">Hydrolase</keyword>